<evidence type="ECO:0000313" key="18">
    <source>
        <dbReference type="EMBL" id="KAA3670458.1"/>
    </source>
</evidence>
<keyword evidence="14" id="KW-0443">Lipid metabolism</keyword>
<dbReference type="EC" id="2.7.4.2" evidence="3"/>
<evidence type="ECO:0000256" key="7">
    <source>
        <dbReference type="ARBA" id="ARBA00022679"/>
    </source>
</evidence>
<evidence type="ECO:0000256" key="3">
    <source>
        <dbReference type="ARBA" id="ARBA00012958"/>
    </source>
</evidence>
<evidence type="ECO:0000256" key="1">
    <source>
        <dbReference type="ARBA" id="ARBA00004514"/>
    </source>
</evidence>
<dbReference type="PANTHER" id="PTHR13101">
    <property type="entry name" value="PHOSPHOMEVALONATE KINASE"/>
    <property type="match status" value="1"/>
</dbReference>
<dbReference type="GO" id="GO:0004631">
    <property type="term" value="F:phosphomevalonate kinase activity"/>
    <property type="evidence" value="ECO:0007669"/>
    <property type="project" value="UniProtKB-EC"/>
</dbReference>
<keyword evidence="11" id="KW-0067">ATP-binding</keyword>
<keyword evidence="8" id="KW-0547">Nucleotide-binding</keyword>
<dbReference type="Gene3D" id="3.40.50.300">
    <property type="entry name" value="P-loop containing nucleotide triphosphate hydrolases"/>
    <property type="match status" value="1"/>
</dbReference>
<dbReference type="GO" id="GO:0005524">
    <property type="term" value="F:ATP binding"/>
    <property type="evidence" value="ECO:0007669"/>
    <property type="project" value="UniProtKB-KW"/>
</dbReference>
<keyword evidence="10" id="KW-0152">Cholesterol biosynthesis</keyword>
<dbReference type="GO" id="GO:0005829">
    <property type="term" value="C:cytosol"/>
    <property type="evidence" value="ECO:0007669"/>
    <property type="project" value="UniProtKB-SubCell"/>
</dbReference>
<dbReference type="AlphaFoldDB" id="A0A5J4N4S8"/>
<organism evidence="18 19">
    <name type="scientific">Paragonimus westermani</name>
    <dbReference type="NCBI Taxonomy" id="34504"/>
    <lineage>
        <taxon>Eukaryota</taxon>
        <taxon>Metazoa</taxon>
        <taxon>Spiralia</taxon>
        <taxon>Lophotrochozoa</taxon>
        <taxon>Platyhelminthes</taxon>
        <taxon>Trematoda</taxon>
        <taxon>Digenea</taxon>
        <taxon>Plagiorchiida</taxon>
        <taxon>Troglotremata</taxon>
        <taxon>Troglotrematidae</taxon>
        <taxon>Paragonimus</taxon>
    </lineage>
</organism>
<evidence type="ECO:0000256" key="9">
    <source>
        <dbReference type="ARBA" id="ARBA00022777"/>
    </source>
</evidence>
<keyword evidence="13" id="KW-0756">Sterol biosynthesis</keyword>
<dbReference type="GO" id="GO:0006695">
    <property type="term" value="P:cholesterol biosynthetic process"/>
    <property type="evidence" value="ECO:0007669"/>
    <property type="project" value="UniProtKB-KW"/>
</dbReference>
<evidence type="ECO:0000256" key="17">
    <source>
        <dbReference type="ARBA" id="ARBA00034549"/>
    </source>
</evidence>
<comment type="caution">
    <text evidence="18">The sequence shown here is derived from an EMBL/GenBank/DDBJ whole genome shotgun (WGS) entry which is preliminary data.</text>
</comment>
<dbReference type="UniPathway" id="UPA00057">
    <property type="reaction ID" value="UER00099"/>
</dbReference>
<proteinExistence type="predicted"/>
<evidence type="ECO:0000256" key="10">
    <source>
        <dbReference type="ARBA" id="ARBA00022778"/>
    </source>
</evidence>
<keyword evidence="7" id="KW-0808">Transferase</keyword>
<keyword evidence="6" id="KW-0153">Cholesterol metabolism</keyword>
<evidence type="ECO:0000256" key="14">
    <source>
        <dbReference type="ARBA" id="ARBA00023098"/>
    </source>
</evidence>
<evidence type="ECO:0000256" key="8">
    <source>
        <dbReference type="ARBA" id="ARBA00022741"/>
    </source>
</evidence>
<comment type="subcellular location">
    <subcellularLocation>
        <location evidence="1">Cytoplasm</location>
        <location evidence="1">Cytosol</location>
    </subcellularLocation>
</comment>
<evidence type="ECO:0000256" key="5">
    <source>
        <dbReference type="ARBA" id="ARBA00022516"/>
    </source>
</evidence>
<gene>
    <name evidence="18" type="ORF">DEA37_0004442</name>
</gene>
<dbReference type="EMBL" id="QNGE01010434">
    <property type="protein sequence ID" value="KAA3670458.1"/>
    <property type="molecule type" value="Genomic_DNA"/>
</dbReference>
<keyword evidence="12" id="KW-0752">Steroid biosynthesis</keyword>
<accession>A0A5J4N4S8</accession>
<keyword evidence="16" id="KW-0753">Steroid metabolism</keyword>
<keyword evidence="15" id="KW-1207">Sterol metabolism</keyword>
<evidence type="ECO:0000313" key="19">
    <source>
        <dbReference type="Proteomes" id="UP000324629"/>
    </source>
</evidence>
<evidence type="ECO:0000256" key="11">
    <source>
        <dbReference type="ARBA" id="ARBA00022840"/>
    </source>
</evidence>
<dbReference type="GO" id="GO:0019287">
    <property type="term" value="P:isopentenyl diphosphate biosynthetic process, mevalonate pathway"/>
    <property type="evidence" value="ECO:0007669"/>
    <property type="project" value="UniProtKB-UniPathway"/>
</dbReference>
<dbReference type="InterPro" id="IPR027417">
    <property type="entry name" value="P-loop_NTPase"/>
</dbReference>
<evidence type="ECO:0000256" key="6">
    <source>
        <dbReference type="ARBA" id="ARBA00022548"/>
    </source>
</evidence>
<dbReference type="InterPro" id="IPR005919">
    <property type="entry name" value="Pmev_kin_anim"/>
</dbReference>
<keyword evidence="9 18" id="KW-0418">Kinase</keyword>
<comment type="pathway">
    <text evidence="2">Isoprenoid biosynthesis; isopentenyl diphosphate biosynthesis via mevalonate pathway; isopentenyl diphosphate from (R)-mevalonate: step 2/3.</text>
</comment>
<sequence length="127" mass="14300">MVAWGEQELDRDPHVFARQCLNQALASTHSSSVPDVFIVADCRRSADLSYFIDIFKRSNCILVRLHASTGVRADRGWIYTPSIDDEDTECGLDGITDWDYVVNNDSSDSTHNEFIAWLMAKITSIKA</sequence>
<keyword evidence="5" id="KW-0444">Lipid biosynthesis</keyword>
<name>A0A5J4N4S8_9TREM</name>
<dbReference type="PANTHER" id="PTHR13101:SF1">
    <property type="entry name" value="PHOSPHOMEVALONATE KINASE"/>
    <property type="match status" value="1"/>
</dbReference>
<evidence type="ECO:0000256" key="13">
    <source>
        <dbReference type="ARBA" id="ARBA00023011"/>
    </source>
</evidence>
<protein>
    <recommendedName>
        <fullName evidence="17">Phosphomevalonate kinase</fullName>
        <ecNumber evidence="3">2.7.4.2</ecNumber>
    </recommendedName>
</protein>
<dbReference type="Proteomes" id="UP000324629">
    <property type="component" value="Unassembled WGS sequence"/>
</dbReference>
<evidence type="ECO:0000256" key="2">
    <source>
        <dbReference type="ARBA" id="ARBA00005017"/>
    </source>
</evidence>
<keyword evidence="19" id="KW-1185">Reference proteome</keyword>
<reference evidence="18 19" key="1">
    <citation type="journal article" date="2019" name="Gigascience">
        <title>Whole-genome sequence of the oriental lung fluke Paragonimus westermani.</title>
        <authorList>
            <person name="Oey H."/>
            <person name="Zakrzewski M."/>
            <person name="Narain K."/>
            <person name="Devi K.R."/>
            <person name="Agatsuma T."/>
            <person name="Nawaratna S."/>
            <person name="Gobert G.N."/>
            <person name="Jones M.K."/>
            <person name="Ragan M.A."/>
            <person name="McManus D.P."/>
            <person name="Krause L."/>
        </authorList>
    </citation>
    <scope>NUCLEOTIDE SEQUENCE [LARGE SCALE GENOMIC DNA]</scope>
    <source>
        <strain evidence="18 19">IND2009</strain>
    </source>
</reference>
<evidence type="ECO:0000256" key="16">
    <source>
        <dbReference type="ARBA" id="ARBA00023221"/>
    </source>
</evidence>
<evidence type="ECO:0000256" key="12">
    <source>
        <dbReference type="ARBA" id="ARBA00022955"/>
    </source>
</evidence>
<keyword evidence="4" id="KW-0963">Cytoplasm</keyword>
<evidence type="ECO:0000256" key="4">
    <source>
        <dbReference type="ARBA" id="ARBA00022490"/>
    </source>
</evidence>
<evidence type="ECO:0000256" key="15">
    <source>
        <dbReference type="ARBA" id="ARBA00023166"/>
    </source>
</evidence>